<dbReference type="EMBL" id="JACRTC010000003">
    <property type="protein sequence ID" value="MBC8570409.1"/>
    <property type="molecule type" value="Genomic_DNA"/>
</dbReference>
<gene>
    <name evidence="4" type="ORF">H8709_06145</name>
</gene>
<feature type="domain" description="Alcohol dehydrogenase iron-type/glycerol dehydrogenase GldA" evidence="2">
    <location>
        <begin position="9"/>
        <end position="177"/>
    </location>
</feature>
<dbReference type="GO" id="GO:0008106">
    <property type="term" value="F:alcohol dehydrogenase (NADP+) activity"/>
    <property type="evidence" value="ECO:0007669"/>
    <property type="project" value="TreeGrafter"/>
</dbReference>
<protein>
    <submittedName>
        <fullName evidence="4">Iron-containing alcohol dehydrogenase</fullName>
    </submittedName>
</protein>
<dbReference type="FunFam" id="3.40.50.1970:FF:000003">
    <property type="entry name" value="Alcohol dehydrogenase, iron-containing"/>
    <property type="match status" value="1"/>
</dbReference>
<reference evidence="4" key="1">
    <citation type="submission" date="2020-08" db="EMBL/GenBank/DDBJ databases">
        <title>Genome public.</title>
        <authorList>
            <person name="Liu C."/>
            <person name="Sun Q."/>
        </authorList>
    </citation>
    <scope>NUCLEOTIDE SEQUENCE</scope>
    <source>
        <strain evidence="4">NSJ-54</strain>
    </source>
</reference>
<sequence length="387" mass="42903">MVNFNYCNPARIIFGKDTERELPGQIEKYGHKVLLHYGGGSIKKTGLYDKIVGILNEAGIPFVELGGVQPNPRLSLVYKGIELCRKEDVDFILAVGGGSTIDSAKAIAIGVPYDGDVWDFFDNKLVPHVTLPVASVLTIPAAGSESSDGSVITNDTLNLKHPASSEEMIPKFTIMNPENTFSLPPYQTACGATDIMAHLMERYFTTVGHVDVTDRLIEGTFRTMLYNTPKVLRNPNDYDARAEVMWAGTVAHNNLFQMGRIPDWGSHNIEHELSAIYDIAHGAGLAIVFPAWMKYVYKTDIKRFVQYAVRMFDVDLSFADDEEIALEGIRRLESFSKSIGMPTRLSDIGIGDERIDEMAEKAVMYGPLGNFKPLYKEDVAAILRLAL</sequence>
<evidence type="ECO:0000259" key="2">
    <source>
        <dbReference type="Pfam" id="PF00465"/>
    </source>
</evidence>
<proteinExistence type="predicted"/>
<dbReference type="PANTHER" id="PTHR43633">
    <property type="entry name" value="ALCOHOL DEHYDROGENASE YQHD"/>
    <property type="match status" value="1"/>
</dbReference>
<dbReference type="CDD" id="cd08187">
    <property type="entry name" value="BDH"/>
    <property type="match status" value="1"/>
</dbReference>
<dbReference type="GO" id="GO:1990002">
    <property type="term" value="F:methylglyoxal reductase (NADPH) (acetol producing) activity"/>
    <property type="evidence" value="ECO:0007669"/>
    <property type="project" value="TreeGrafter"/>
</dbReference>
<dbReference type="SUPFAM" id="SSF56796">
    <property type="entry name" value="Dehydroquinate synthase-like"/>
    <property type="match status" value="1"/>
</dbReference>
<evidence type="ECO:0000313" key="5">
    <source>
        <dbReference type="Proteomes" id="UP000660861"/>
    </source>
</evidence>
<dbReference type="GO" id="GO:1990362">
    <property type="term" value="F:butanol dehydrogenase (NAD+) activity"/>
    <property type="evidence" value="ECO:0007669"/>
    <property type="project" value="InterPro"/>
</dbReference>
<keyword evidence="1" id="KW-0560">Oxidoreductase</keyword>
<dbReference type="Gene3D" id="3.40.50.1970">
    <property type="match status" value="1"/>
</dbReference>
<dbReference type="GO" id="GO:0005829">
    <property type="term" value="C:cytosol"/>
    <property type="evidence" value="ECO:0007669"/>
    <property type="project" value="TreeGrafter"/>
</dbReference>
<dbReference type="InterPro" id="IPR056798">
    <property type="entry name" value="ADH_Fe_C"/>
</dbReference>
<dbReference type="GO" id="GO:0046872">
    <property type="term" value="F:metal ion binding"/>
    <property type="evidence" value="ECO:0007669"/>
    <property type="project" value="InterPro"/>
</dbReference>
<dbReference type="Gene3D" id="1.20.1090.10">
    <property type="entry name" value="Dehydroquinate synthase-like - alpha domain"/>
    <property type="match status" value="1"/>
</dbReference>
<dbReference type="InterPro" id="IPR044731">
    <property type="entry name" value="BDH-like"/>
</dbReference>
<dbReference type="Pfam" id="PF00465">
    <property type="entry name" value="Fe-ADH"/>
    <property type="match status" value="1"/>
</dbReference>
<name>A0A926EDH5_9FIRM</name>
<feature type="domain" description="Fe-containing alcohol dehydrogenase-like C-terminal" evidence="3">
    <location>
        <begin position="188"/>
        <end position="386"/>
    </location>
</feature>
<dbReference type="Proteomes" id="UP000660861">
    <property type="component" value="Unassembled WGS sequence"/>
</dbReference>
<dbReference type="RefSeq" id="WP_262397505.1">
    <property type="nucleotide sequence ID" value="NZ_JACRTC010000003.1"/>
</dbReference>
<comment type="caution">
    <text evidence="4">The sequence shown here is derived from an EMBL/GenBank/DDBJ whole genome shotgun (WGS) entry which is preliminary data.</text>
</comment>
<evidence type="ECO:0000259" key="3">
    <source>
        <dbReference type="Pfam" id="PF25137"/>
    </source>
</evidence>
<dbReference type="PROSITE" id="PS00060">
    <property type="entry name" value="ADH_IRON_2"/>
    <property type="match status" value="1"/>
</dbReference>
<keyword evidence="5" id="KW-1185">Reference proteome</keyword>
<dbReference type="PANTHER" id="PTHR43633:SF1">
    <property type="entry name" value="ALCOHOL DEHYDROGENASE YQHD"/>
    <property type="match status" value="1"/>
</dbReference>
<evidence type="ECO:0000313" key="4">
    <source>
        <dbReference type="EMBL" id="MBC8570409.1"/>
    </source>
</evidence>
<dbReference type="AlphaFoldDB" id="A0A926EDH5"/>
<dbReference type="InterPro" id="IPR018211">
    <property type="entry name" value="ADH_Fe_CS"/>
</dbReference>
<evidence type="ECO:0000256" key="1">
    <source>
        <dbReference type="ARBA" id="ARBA00023002"/>
    </source>
</evidence>
<dbReference type="Pfam" id="PF25137">
    <property type="entry name" value="ADH_Fe_C"/>
    <property type="match status" value="1"/>
</dbReference>
<organism evidence="4 5">
    <name type="scientific">Zongyangia hominis</name>
    <dbReference type="NCBI Taxonomy" id="2763677"/>
    <lineage>
        <taxon>Bacteria</taxon>
        <taxon>Bacillati</taxon>
        <taxon>Bacillota</taxon>
        <taxon>Clostridia</taxon>
        <taxon>Eubacteriales</taxon>
        <taxon>Oscillospiraceae</taxon>
        <taxon>Zongyangia</taxon>
    </lineage>
</organism>
<dbReference type="InterPro" id="IPR001670">
    <property type="entry name" value="ADH_Fe/GldA"/>
</dbReference>
<accession>A0A926EDH5</accession>